<dbReference type="InterPro" id="IPR036723">
    <property type="entry name" value="Alpha-catenin/vinculin-like_sf"/>
</dbReference>
<dbReference type="GO" id="GO:0098609">
    <property type="term" value="P:cell-cell adhesion"/>
    <property type="evidence" value="ECO:0007669"/>
    <property type="project" value="TreeGrafter"/>
</dbReference>
<comment type="caution">
    <text evidence="5">The sequence shown here is derived from an EMBL/GenBank/DDBJ whole genome shotgun (WGS) entry which is preliminary data.</text>
</comment>
<proteinExistence type="predicted"/>
<evidence type="ECO:0000259" key="3">
    <source>
        <dbReference type="Pfam" id="PF08913"/>
    </source>
</evidence>
<dbReference type="InterPro" id="IPR054060">
    <property type="entry name" value="TLN1-like_RS"/>
</dbReference>
<sequence length="375" mass="39124">MGEPEGTFVDYQTTMVKTAKAIAVTVQEMVSRLDDLLGKGGLWAQGLAPFFAPFPTSCLTLPPQVTKSTTNPDELGTLANQLTTDYGHLALQAKPAALTAENEEVREGPRVGAGGDLGGVLLGAPRGCCRDTLAMETPPGRSIFWQPVRPFLEFNAPLQIGTHIKNRVQELGHGCAALVTNAGALQCSPSDAYTKKELIECARKVSEKVSHVLAALQAGNRGTQACITAASAVSGIIADLDTTIMFATAGTLHRENAETFADHREGILKTAKALVEDTKVLVQNATASQEKLAQAAQSSVTTITRLAEVVKLGAASLGSEDPETQVVLINAVKDVAKALGDLISATKAAAGKSGDDPAVYQLKNSAKVRAEPGAG</sequence>
<dbReference type="PANTHER" id="PTHR19981:SF7">
    <property type="entry name" value="TALIN-1"/>
    <property type="match status" value="1"/>
</dbReference>
<dbReference type="GO" id="GO:0030036">
    <property type="term" value="P:actin cytoskeleton organization"/>
    <property type="evidence" value="ECO:0007669"/>
    <property type="project" value="TreeGrafter"/>
</dbReference>
<keyword evidence="2" id="KW-0963">Cytoplasm</keyword>
<feature type="non-terminal residue" evidence="5">
    <location>
        <position position="1"/>
    </location>
</feature>
<keyword evidence="6" id="KW-1185">Reference proteome</keyword>
<dbReference type="PANTHER" id="PTHR19981">
    <property type="entry name" value="TALIN"/>
    <property type="match status" value="1"/>
</dbReference>
<dbReference type="EMBL" id="AZIM01002880">
    <property type="protein sequence ID" value="ETE63175.1"/>
    <property type="molecule type" value="Genomic_DNA"/>
</dbReference>
<dbReference type="InterPro" id="IPR015009">
    <property type="entry name" value="Vinculin-bd_dom"/>
</dbReference>
<dbReference type="FunFam" id="1.20.1420.10:FF:000002">
    <property type="entry name" value="Talin 2"/>
    <property type="match status" value="1"/>
</dbReference>
<feature type="domain" description="Talin 1-like rod-segment" evidence="4">
    <location>
        <begin position="223"/>
        <end position="354"/>
    </location>
</feature>
<gene>
    <name evidence="5" type="ORF">L345_11065</name>
</gene>
<evidence type="ECO:0000313" key="5">
    <source>
        <dbReference type="EMBL" id="ETE63175.1"/>
    </source>
</evidence>
<feature type="domain" description="Vinculin-binding site-containing" evidence="3">
    <location>
        <begin position="158"/>
        <end position="221"/>
    </location>
</feature>
<dbReference type="Pfam" id="PF08913">
    <property type="entry name" value="VBS"/>
    <property type="match status" value="3"/>
</dbReference>
<protein>
    <recommendedName>
        <fullName evidence="7">Talin-1</fullName>
    </recommendedName>
</protein>
<dbReference type="GO" id="GO:0005178">
    <property type="term" value="F:integrin binding"/>
    <property type="evidence" value="ECO:0007669"/>
    <property type="project" value="TreeGrafter"/>
</dbReference>
<dbReference type="GO" id="GO:0005737">
    <property type="term" value="C:cytoplasm"/>
    <property type="evidence" value="ECO:0007669"/>
    <property type="project" value="UniProtKB-SubCell"/>
</dbReference>
<evidence type="ECO:0000256" key="1">
    <source>
        <dbReference type="ARBA" id="ARBA00004496"/>
    </source>
</evidence>
<organism evidence="5 6">
    <name type="scientific">Ophiophagus hannah</name>
    <name type="common">King cobra</name>
    <name type="synonym">Naja hannah</name>
    <dbReference type="NCBI Taxonomy" id="8665"/>
    <lineage>
        <taxon>Eukaryota</taxon>
        <taxon>Metazoa</taxon>
        <taxon>Chordata</taxon>
        <taxon>Craniata</taxon>
        <taxon>Vertebrata</taxon>
        <taxon>Euteleostomi</taxon>
        <taxon>Lepidosauria</taxon>
        <taxon>Squamata</taxon>
        <taxon>Bifurcata</taxon>
        <taxon>Unidentata</taxon>
        <taxon>Episquamata</taxon>
        <taxon>Toxicofera</taxon>
        <taxon>Serpentes</taxon>
        <taxon>Colubroidea</taxon>
        <taxon>Elapidae</taxon>
        <taxon>Elapinae</taxon>
        <taxon>Ophiophagus</taxon>
    </lineage>
</organism>
<feature type="domain" description="Vinculin-binding site-containing" evidence="3">
    <location>
        <begin position="63"/>
        <end position="105"/>
    </location>
</feature>
<feature type="domain" description="Vinculin-binding site-containing" evidence="3">
    <location>
        <begin position="7"/>
        <end position="32"/>
    </location>
</feature>
<evidence type="ECO:0000259" key="4">
    <source>
        <dbReference type="Pfam" id="PF21865"/>
    </source>
</evidence>
<dbReference type="SUPFAM" id="SSF47220">
    <property type="entry name" value="alpha-catenin/vinculin-like"/>
    <property type="match status" value="3"/>
</dbReference>
<dbReference type="GO" id="GO:0051015">
    <property type="term" value="F:actin filament binding"/>
    <property type="evidence" value="ECO:0007669"/>
    <property type="project" value="InterPro"/>
</dbReference>
<evidence type="ECO:0000313" key="6">
    <source>
        <dbReference type="Proteomes" id="UP000018936"/>
    </source>
</evidence>
<dbReference type="OrthoDB" id="9047927at2759"/>
<dbReference type="GO" id="GO:0005925">
    <property type="term" value="C:focal adhesion"/>
    <property type="evidence" value="ECO:0007669"/>
    <property type="project" value="TreeGrafter"/>
</dbReference>
<dbReference type="Gene3D" id="1.20.120.230">
    <property type="entry name" value="Alpha-catenin/vinculin-like"/>
    <property type="match status" value="2"/>
</dbReference>
<evidence type="ECO:0000256" key="2">
    <source>
        <dbReference type="ARBA" id="ARBA00022490"/>
    </source>
</evidence>
<comment type="subcellular location">
    <subcellularLocation>
        <location evidence="1">Cytoplasm</location>
    </subcellularLocation>
</comment>
<dbReference type="Proteomes" id="UP000018936">
    <property type="component" value="Unassembled WGS sequence"/>
</dbReference>
<evidence type="ECO:0008006" key="7">
    <source>
        <dbReference type="Google" id="ProtNLM"/>
    </source>
</evidence>
<accession>V8NM87</accession>
<dbReference type="Gene3D" id="1.20.1420.10">
    <property type="entry name" value="Talin, central domain"/>
    <property type="match status" value="2"/>
</dbReference>
<name>V8NM87_OPHHA</name>
<dbReference type="AlphaFoldDB" id="V8NM87"/>
<dbReference type="Pfam" id="PF21865">
    <property type="entry name" value="TLN1-like_RS"/>
    <property type="match status" value="1"/>
</dbReference>
<reference evidence="5 6" key="1">
    <citation type="journal article" date="2013" name="Proc. Natl. Acad. Sci. U.S.A.">
        <title>The king cobra genome reveals dynamic gene evolution and adaptation in the snake venom system.</title>
        <authorList>
            <person name="Vonk F.J."/>
            <person name="Casewell N.R."/>
            <person name="Henkel C.V."/>
            <person name="Heimberg A.M."/>
            <person name="Jansen H.J."/>
            <person name="McCleary R.J."/>
            <person name="Kerkkamp H.M."/>
            <person name="Vos R.A."/>
            <person name="Guerreiro I."/>
            <person name="Calvete J.J."/>
            <person name="Wuster W."/>
            <person name="Woods A.E."/>
            <person name="Logan J.M."/>
            <person name="Harrison R.A."/>
            <person name="Castoe T.A."/>
            <person name="de Koning A.P."/>
            <person name="Pollock D.D."/>
            <person name="Yandell M."/>
            <person name="Calderon D."/>
            <person name="Renjifo C."/>
            <person name="Currier R.B."/>
            <person name="Salgado D."/>
            <person name="Pla D."/>
            <person name="Sanz L."/>
            <person name="Hyder A.S."/>
            <person name="Ribeiro J.M."/>
            <person name="Arntzen J.W."/>
            <person name="van den Thillart G.E."/>
            <person name="Boetzer M."/>
            <person name="Pirovano W."/>
            <person name="Dirks R.P."/>
            <person name="Spaink H.P."/>
            <person name="Duboule D."/>
            <person name="McGlinn E."/>
            <person name="Kini R.M."/>
            <person name="Richardson M.K."/>
        </authorList>
    </citation>
    <scope>NUCLEOTIDE SEQUENCE</scope>
    <source>
        <tissue evidence="5">Blood</tissue>
    </source>
</reference>
<dbReference type="GO" id="GO:0005886">
    <property type="term" value="C:plasma membrane"/>
    <property type="evidence" value="ECO:0007669"/>
    <property type="project" value="TreeGrafter"/>
</dbReference>